<feature type="transmembrane region" description="Helical" evidence="6">
    <location>
        <begin position="185"/>
        <end position="206"/>
    </location>
</feature>
<feature type="transmembrane region" description="Helical" evidence="6">
    <location>
        <begin position="127"/>
        <end position="147"/>
    </location>
</feature>
<evidence type="ECO:0000256" key="4">
    <source>
        <dbReference type="ARBA" id="ARBA00022989"/>
    </source>
</evidence>
<feature type="transmembrane region" description="Helical" evidence="6">
    <location>
        <begin position="348"/>
        <end position="367"/>
    </location>
</feature>
<sequence length="538" mass="58437">MQELQTLSKIEKKIQKKSPSSIVKIGIALFFIAVAVIYAYTNTGNVPNDVYLLIAVVFGAYMAMNIGANDVANNVGPTVGSGALSLTGAIIIAAIFEASGALIAGADVTNTIRKGIIDLHTFGNVEIFIWAMMAALLAAALWLNLATYLKAPVSTTHSIVGGVMGAGIAAGGFNVVHWITMGKIAASWVISPIIGGIIAALFLYAIKKSIVFKDDKVNAAKKWVPFYISVMTWAFITYIIMKGFKHIWGDVVAFLPFPYSKKPLFWEAAVIGLIFAIISYFWLKAKLNKEEIENTRKGINKYFIVPLIFSAALLSFAHGANDVANAVGPLAAIADAVINGGISAKAEIPFWVMVIGGVGISFGLALYGPRLIKTVGKEITKIDPIRGFCIALAAAITVIIASQLGLPVSSTHIAVGAVFGVGFLREWLQIVKKEDKETENELKIAEKELKNVLNELEVLKSKENKQKEDYKRIVTLMEKEDVLNEKIKKLKKILKKEIKAKYVERNLLWKIVAAWIITVPVAGVLSAMLFFMIKGMMG</sequence>
<feature type="transmembrane region" description="Helical" evidence="6">
    <location>
        <begin position="21"/>
        <end position="40"/>
    </location>
</feature>
<feature type="coiled-coil region" evidence="7">
    <location>
        <begin position="428"/>
        <end position="473"/>
    </location>
</feature>
<comment type="caution">
    <text evidence="8">The sequence shown here is derived from an EMBL/GenBank/DDBJ whole genome shotgun (WGS) entry which is preliminary data.</text>
</comment>
<evidence type="ECO:0000256" key="2">
    <source>
        <dbReference type="ARBA" id="ARBA00022448"/>
    </source>
</evidence>
<accession>A0A292YFK5</accession>
<keyword evidence="3 6" id="KW-0812">Transmembrane</keyword>
<dbReference type="EMBL" id="BDME01000002">
    <property type="protein sequence ID" value="GAX87805.1"/>
    <property type="molecule type" value="Genomic_DNA"/>
</dbReference>
<organism evidence="8 9">
    <name type="scientific">Lebetimonas natsushimae</name>
    <dbReference type="NCBI Taxonomy" id="1936991"/>
    <lineage>
        <taxon>Bacteria</taxon>
        <taxon>Pseudomonadati</taxon>
        <taxon>Campylobacterota</taxon>
        <taxon>Epsilonproteobacteria</taxon>
        <taxon>Nautiliales</taxon>
        <taxon>Nautiliaceae</taxon>
        <taxon>Lebetimonas</taxon>
    </lineage>
</organism>
<dbReference type="AlphaFoldDB" id="A0A292YFK5"/>
<evidence type="ECO:0000256" key="7">
    <source>
        <dbReference type="SAM" id="Coils"/>
    </source>
</evidence>
<keyword evidence="6" id="KW-0592">Phosphate transport</keyword>
<evidence type="ECO:0000313" key="8">
    <source>
        <dbReference type="EMBL" id="GAX87805.1"/>
    </source>
</evidence>
<comment type="subcellular location">
    <subcellularLocation>
        <location evidence="1 6">Membrane</location>
        <topology evidence="1 6">Multi-pass membrane protein</topology>
    </subcellularLocation>
</comment>
<feature type="transmembrane region" description="Helical" evidence="6">
    <location>
        <begin position="412"/>
        <end position="428"/>
    </location>
</feature>
<feature type="transmembrane region" description="Helical" evidence="6">
    <location>
        <begin position="52"/>
        <end position="72"/>
    </location>
</feature>
<dbReference type="GO" id="GO:0005315">
    <property type="term" value="F:phosphate transmembrane transporter activity"/>
    <property type="evidence" value="ECO:0007669"/>
    <property type="project" value="InterPro"/>
</dbReference>
<dbReference type="Pfam" id="PF01384">
    <property type="entry name" value="PHO4"/>
    <property type="match status" value="1"/>
</dbReference>
<dbReference type="RefSeq" id="WP_096259254.1">
    <property type="nucleotide sequence ID" value="NZ_BDME01000002.1"/>
</dbReference>
<feature type="transmembrane region" description="Helical" evidence="6">
    <location>
        <begin position="84"/>
        <end position="107"/>
    </location>
</feature>
<evidence type="ECO:0000256" key="1">
    <source>
        <dbReference type="ARBA" id="ARBA00004141"/>
    </source>
</evidence>
<evidence type="ECO:0000256" key="5">
    <source>
        <dbReference type="ARBA" id="ARBA00023136"/>
    </source>
</evidence>
<gene>
    <name evidence="8" type="ORF">LNAT_P1102</name>
</gene>
<keyword evidence="9" id="KW-1185">Reference proteome</keyword>
<dbReference type="PANTHER" id="PTHR11101:SF80">
    <property type="entry name" value="PHOSPHATE TRANSPORTER"/>
    <property type="match status" value="1"/>
</dbReference>
<keyword evidence="2 6" id="KW-0813">Transport</keyword>
<proteinExistence type="inferred from homology"/>
<dbReference type="OrthoDB" id="9779554at2"/>
<name>A0A292YFK5_9BACT</name>
<evidence type="ECO:0000256" key="6">
    <source>
        <dbReference type="RuleBase" id="RU363058"/>
    </source>
</evidence>
<evidence type="ECO:0000256" key="3">
    <source>
        <dbReference type="ARBA" id="ARBA00022692"/>
    </source>
</evidence>
<dbReference type="GO" id="GO:0016020">
    <property type="term" value="C:membrane"/>
    <property type="evidence" value="ECO:0007669"/>
    <property type="project" value="UniProtKB-SubCell"/>
</dbReference>
<feature type="transmembrane region" description="Helical" evidence="6">
    <location>
        <begin position="303"/>
        <end position="320"/>
    </location>
</feature>
<keyword evidence="5 6" id="KW-0472">Membrane</keyword>
<keyword evidence="4 6" id="KW-1133">Transmembrane helix</keyword>
<feature type="transmembrane region" description="Helical" evidence="6">
    <location>
        <begin position="388"/>
        <end position="406"/>
    </location>
</feature>
<comment type="similarity">
    <text evidence="6">Belongs to the inorganic phosphate transporter (PiT) (TC 2.A.20) family.</text>
</comment>
<dbReference type="InterPro" id="IPR001204">
    <property type="entry name" value="Phos_transporter"/>
</dbReference>
<feature type="transmembrane region" description="Helical" evidence="6">
    <location>
        <begin position="226"/>
        <end position="244"/>
    </location>
</feature>
<evidence type="ECO:0000313" key="9">
    <source>
        <dbReference type="Proteomes" id="UP000217944"/>
    </source>
</evidence>
<keyword evidence="7" id="KW-0175">Coiled coil</keyword>
<protein>
    <recommendedName>
        <fullName evidence="6">Phosphate transporter</fullName>
    </recommendedName>
</protein>
<dbReference type="PANTHER" id="PTHR11101">
    <property type="entry name" value="PHOSPHATE TRANSPORTER"/>
    <property type="match status" value="1"/>
</dbReference>
<reference evidence="8 9" key="1">
    <citation type="journal article" date="2017" name="Syst. Appl. Microbiol.">
        <title>Lebetimonas natsushimae sp. nov., a novel strictly anaerobic, moderately thermophilic chemoautotroph isolated from a deep-sea hydrothermal vent polychaete nest in the Mid-Okinawa Trough.</title>
        <authorList>
            <person name="Nagata R."/>
            <person name="Takaki Y."/>
            <person name="Tame A."/>
            <person name="Nunoura T."/>
            <person name="Muto H."/>
            <person name="Mino S."/>
            <person name="Sawayama S."/>
            <person name="Takai K."/>
            <person name="Nakagawa S."/>
        </authorList>
    </citation>
    <scope>NUCLEOTIDE SEQUENCE [LARGE SCALE GENOMIC DNA]</scope>
    <source>
        <strain evidence="8 9">HS1857</strain>
    </source>
</reference>
<feature type="transmembrane region" description="Helical" evidence="6">
    <location>
        <begin position="264"/>
        <end position="283"/>
    </location>
</feature>
<feature type="transmembrane region" description="Helical" evidence="6">
    <location>
        <begin position="159"/>
        <end position="179"/>
    </location>
</feature>
<dbReference type="GO" id="GO:0035435">
    <property type="term" value="P:phosphate ion transmembrane transport"/>
    <property type="evidence" value="ECO:0007669"/>
    <property type="project" value="TreeGrafter"/>
</dbReference>
<dbReference type="Proteomes" id="UP000217944">
    <property type="component" value="Unassembled WGS sequence"/>
</dbReference>
<feature type="transmembrane region" description="Helical" evidence="6">
    <location>
        <begin position="507"/>
        <end position="533"/>
    </location>
</feature>